<dbReference type="Gene3D" id="3.90.1200.10">
    <property type="match status" value="1"/>
</dbReference>
<dbReference type="EMBL" id="RIAS01000007">
    <property type="protein sequence ID" value="KAA8785139.1"/>
    <property type="molecule type" value="Genomic_DNA"/>
</dbReference>
<dbReference type="InterPro" id="IPR011009">
    <property type="entry name" value="Kinase-like_dom_sf"/>
</dbReference>
<comment type="similarity">
    <text evidence="1">Belongs to the pseudomonas-type ThrB family.</text>
</comment>
<dbReference type="OrthoDB" id="9800774at2"/>
<keyword evidence="3" id="KW-0808">Transferase</keyword>
<name>A0A5M9WUK3_PAEAM</name>
<gene>
    <name evidence="3" type="ORF">EC604_14940</name>
</gene>
<dbReference type="PANTHER" id="PTHR21064">
    <property type="entry name" value="AMINOGLYCOSIDE PHOSPHOTRANSFERASE DOMAIN-CONTAINING PROTEIN-RELATED"/>
    <property type="match status" value="1"/>
</dbReference>
<feature type="domain" description="Aminoglycoside phosphotransferase" evidence="2">
    <location>
        <begin position="41"/>
        <end position="290"/>
    </location>
</feature>
<dbReference type="Pfam" id="PF01636">
    <property type="entry name" value="APH"/>
    <property type="match status" value="1"/>
</dbReference>
<dbReference type="SUPFAM" id="SSF56112">
    <property type="entry name" value="Protein kinase-like (PK-like)"/>
    <property type="match status" value="1"/>
</dbReference>
<evidence type="ECO:0000313" key="4">
    <source>
        <dbReference type="Proteomes" id="UP000323664"/>
    </source>
</evidence>
<dbReference type="GO" id="GO:0009088">
    <property type="term" value="P:threonine biosynthetic process"/>
    <property type="evidence" value="ECO:0007669"/>
    <property type="project" value="TreeGrafter"/>
</dbReference>
<organism evidence="3 4">
    <name type="scientific">Paenibacillus amylolyticus</name>
    <dbReference type="NCBI Taxonomy" id="1451"/>
    <lineage>
        <taxon>Bacteria</taxon>
        <taxon>Bacillati</taxon>
        <taxon>Bacillota</taxon>
        <taxon>Bacilli</taxon>
        <taxon>Bacillales</taxon>
        <taxon>Paenibacillaceae</taxon>
        <taxon>Paenibacillus</taxon>
    </lineage>
</organism>
<sequence length="348" mass="40450">MYNHPTALRSVLSPAYLEWALQAHYDIGTWEECKFWLRGLNDTYRVRTSQETYILRVYRTEVSEADVHYELSVLTALKERLVTSEYTKVGEFVPTKAQTDYIMLDAAEGKRAAVIFHYIEGTENNLKDEHSCYAFGRSAAELHQAMDRINLEPEREQEQVSASVTELESDIARFKLDTKFLIDEPLERIIRYIGEAHKETAFLQAFANVLKEKIVAVSRSGLDYGLCHGDMHGNNNVFERQERFIHYDFEWAAPGWRAYDLAQVKVRKRQSGDSEQKQKLWDALMKGYRSVRNFTDADEQAIDLFVIARRFWVMGLDVAFIENDMGALDYGEDWLNDFLEEFRGMGIV</sequence>
<evidence type="ECO:0000313" key="3">
    <source>
        <dbReference type="EMBL" id="KAA8785139.1"/>
    </source>
</evidence>
<dbReference type="AlphaFoldDB" id="A0A5M9WUK3"/>
<dbReference type="RefSeq" id="WP_123064936.1">
    <property type="nucleotide sequence ID" value="NZ_RIAS01000007.1"/>
</dbReference>
<dbReference type="InterPro" id="IPR002575">
    <property type="entry name" value="Aminoglycoside_PTrfase"/>
</dbReference>
<evidence type="ECO:0000259" key="2">
    <source>
        <dbReference type="Pfam" id="PF01636"/>
    </source>
</evidence>
<accession>A0A5M9WUK3</accession>
<dbReference type="PANTHER" id="PTHR21064:SF6">
    <property type="entry name" value="AMINOGLYCOSIDE PHOSPHOTRANSFERASE DOMAIN-CONTAINING PROTEIN"/>
    <property type="match status" value="1"/>
</dbReference>
<evidence type="ECO:0000256" key="1">
    <source>
        <dbReference type="ARBA" id="ARBA00038240"/>
    </source>
</evidence>
<proteinExistence type="inferred from homology"/>
<comment type="caution">
    <text evidence="3">The sequence shown here is derived from an EMBL/GenBank/DDBJ whole genome shotgun (WGS) entry which is preliminary data.</text>
</comment>
<protein>
    <submittedName>
        <fullName evidence="3">Phosphotransferase</fullName>
    </submittedName>
</protein>
<dbReference type="GO" id="GO:0004413">
    <property type="term" value="F:homoserine kinase activity"/>
    <property type="evidence" value="ECO:0007669"/>
    <property type="project" value="TreeGrafter"/>
</dbReference>
<dbReference type="Gene3D" id="3.30.200.20">
    <property type="entry name" value="Phosphorylase Kinase, domain 1"/>
    <property type="match status" value="1"/>
</dbReference>
<dbReference type="InterPro" id="IPR050249">
    <property type="entry name" value="Pseudomonas-type_ThrB"/>
</dbReference>
<reference evidence="3 4" key="1">
    <citation type="journal article" date="2019" name="J. Ind. Microbiol. Biotechnol.">
        <title>Paenibacillus amylolyticus 27C64 has a diverse set of carbohydrate-active enzymes and complete pectin deconstruction system.</title>
        <authorList>
            <person name="Keggi C."/>
            <person name="Doran-Peterson J."/>
        </authorList>
    </citation>
    <scope>NUCLEOTIDE SEQUENCE [LARGE SCALE GENOMIC DNA]</scope>
    <source>
        <strain evidence="3 4">27C64</strain>
    </source>
</reference>
<dbReference type="Proteomes" id="UP000323664">
    <property type="component" value="Unassembled WGS sequence"/>
</dbReference>